<sequence length="197" mass="20160">MPELTRLRLTDNAGGMPSVVRADDGAVGAIIEVIGWIVRPVPGETGTKVGLGGEMYVVPEESRGPRPLEREMGEAMVGNSVLVTVVVVTRGLLGRLSMGSGHDEGKTEKLEDTGAGADRALKGGKVPTSVDIADDGLLIPGVEPPSMDTTAGGNSVSGFAGVAGVAACSVLTGPDGIKKEDVEDEAQSQAVKTVWVR</sequence>
<dbReference type="AlphaFoldDB" id="A0A423X7A9"/>
<dbReference type="Proteomes" id="UP000285146">
    <property type="component" value="Unassembled WGS sequence"/>
</dbReference>
<keyword evidence="2" id="KW-1185">Reference proteome</keyword>
<evidence type="ECO:0000313" key="1">
    <source>
        <dbReference type="EMBL" id="ROW11895.1"/>
    </source>
</evidence>
<evidence type="ECO:0000313" key="2">
    <source>
        <dbReference type="Proteomes" id="UP000285146"/>
    </source>
</evidence>
<gene>
    <name evidence="1" type="ORF">VPNG_05009</name>
</gene>
<organism evidence="1 2">
    <name type="scientific">Cytospora leucostoma</name>
    <dbReference type="NCBI Taxonomy" id="1230097"/>
    <lineage>
        <taxon>Eukaryota</taxon>
        <taxon>Fungi</taxon>
        <taxon>Dikarya</taxon>
        <taxon>Ascomycota</taxon>
        <taxon>Pezizomycotina</taxon>
        <taxon>Sordariomycetes</taxon>
        <taxon>Sordariomycetidae</taxon>
        <taxon>Diaporthales</taxon>
        <taxon>Cytosporaceae</taxon>
        <taxon>Cytospora</taxon>
    </lineage>
</organism>
<name>A0A423X7A9_9PEZI</name>
<accession>A0A423X7A9</accession>
<dbReference type="InParanoid" id="A0A423X7A9"/>
<protein>
    <submittedName>
        <fullName evidence="1">Uncharacterized protein</fullName>
    </submittedName>
</protein>
<reference evidence="1 2" key="1">
    <citation type="submission" date="2015-09" db="EMBL/GenBank/DDBJ databases">
        <title>Host preference determinants of Valsa canker pathogens revealed by comparative genomics.</title>
        <authorList>
            <person name="Yin Z."/>
            <person name="Huang L."/>
        </authorList>
    </citation>
    <scope>NUCLEOTIDE SEQUENCE [LARGE SCALE GENOMIC DNA]</scope>
    <source>
        <strain evidence="1 2">SXYLt</strain>
    </source>
</reference>
<comment type="caution">
    <text evidence="1">The sequence shown here is derived from an EMBL/GenBank/DDBJ whole genome shotgun (WGS) entry which is preliminary data.</text>
</comment>
<proteinExistence type="predicted"/>
<dbReference type="EMBL" id="LKEB01000025">
    <property type="protein sequence ID" value="ROW11895.1"/>
    <property type="molecule type" value="Genomic_DNA"/>
</dbReference>